<accession>A0A9Q3BDE2</accession>
<comment type="caution">
    <text evidence="1">The sequence shown here is derived from an EMBL/GenBank/DDBJ whole genome shotgun (WGS) entry which is preliminary data.</text>
</comment>
<sequence>MSEFSTKMMGLAYLMLGIKITHHPNSITLSQSHYINSLLDLYGIPECKPMATPLIPNPHLEAASDLERVAFLSLNINFCSAIESLRYLSTATRPDLSFLEPTPLNSPMVDTARGLQQPTPMWIGETVTCPVVRSQDISSFGKQENSRLFPHHPLKLSIKH</sequence>
<evidence type="ECO:0000313" key="1">
    <source>
        <dbReference type="EMBL" id="MBW0463188.1"/>
    </source>
</evidence>
<reference evidence="1" key="1">
    <citation type="submission" date="2021-03" db="EMBL/GenBank/DDBJ databases">
        <title>Draft genome sequence of rust myrtle Austropuccinia psidii MF-1, a brazilian biotype.</title>
        <authorList>
            <person name="Quecine M.C."/>
            <person name="Pachon D.M.R."/>
            <person name="Bonatelli M.L."/>
            <person name="Correr F.H."/>
            <person name="Franceschini L.M."/>
            <person name="Leite T.F."/>
            <person name="Margarido G.R.A."/>
            <person name="Almeida C.A."/>
            <person name="Ferrarezi J.A."/>
            <person name="Labate C.A."/>
        </authorList>
    </citation>
    <scope>NUCLEOTIDE SEQUENCE</scope>
    <source>
        <strain evidence="1">MF-1</strain>
    </source>
</reference>
<evidence type="ECO:0008006" key="3">
    <source>
        <dbReference type="Google" id="ProtNLM"/>
    </source>
</evidence>
<name>A0A9Q3BDE2_9BASI</name>
<proteinExistence type="predicted"/>
<dbReference type="Proteomes" id="UP000765509">
    <property type="component" value="Unassembled WGS sequence"/>
</dbReference>
<dbReference type="EMBL" id="AVOT02000501">
    <property type="protein sequence ID" value="MBW0463188.1"/>
    <property type="molecule type" value="Genomic_DNA"/>
</dbReference>
<dbReference type="AlphaFoldDB" id="A0A9Q3BDE2"/>
<evidence type="ECO:0000313" key="2">
    <source>
        <dbReference type="Proteomes" id="UP000765509"/>
    </source>
</evidence>
<organism evidence="1 2">
    <name type="scientific">Austropuccinia psidii MF-1</name>
    <dbReference type="NCBI Taxonomy" id="1389203"/>
    <lineage>
        <taxon>Eukaryota</taxon>
        <taxon>Fungi</taxon>
        <taxon>Dikarya</taxon>
        <taxon>Basidiomycota</taxon>
        <taxon>Pucciniomycotina</taxon>
        <taxon>Pucciniomycetes</taxon>
        <taxon>Pucciniales</taxon>
        <taxon>Sphaerophragmiaceae</taxon>
        <taxon>Austropuccinia</taxon>
    </lineage>
</organism>
<protein>
    <recommendedName>
        <fullName evidence="3">Reverse transcriptase Ty1/copia-type domain-containing protein</fullName>
    </recommendedName>
</protein>
<keyword evidence="2" id="KW-1185">Reference proteome</keyword>
<dbReference type="OrthoDB" id="4026416at2759"/>
<gene>
    <name evidence="1" type="ORF">O181_002903</name>
</gene>